<comment type="caution">
    <text evidence="2">The sequence shown here is derived from an EMBL/GenBank/DDBJ whole genome shotgun (WGS) entry which is preliminary data.</text>
</comment>
<evidence type="ECO:0000313" key="2">
    <source>
        <dbReference type="EMBL" id="KAK3935460.1"/>
    </source>
</evidence>
<accession>A0AAN6MYJ3</accession>
<evidence type="ECO:0000256" key="1">
    <source>
        <dbReference type="ARBA" id="ARBA00006315"/>
    </source>
</evidence>
<dbReference type="Pfam" id="PF01875">
    <property type="entry name" value="Memo"/>
    <property type="match status" value="1"/>
</dbReference>
<dbReference type="PANTHER" id="PTHR11060">
    <property type="entry name" value="PROTEIN MEMO1"/>
    <property type="match status" value="1"/>
</dbReference>
<dbReference type="CDD" id="cd07361">
    <property type="entry name" value="MEMO_like"/>
    <property type="match status" value="1"/>
</dbReference>
<dbReference type="HAMAP" id="MF_00055">
    <property type="entry name" value="MEMO1"/>
    <property type="match status" value="1"/>
</dbReference>
<proteinExistence type="inferred from homology"/>
<dbReference type="Gene3D" id="3.40.830.10">
    <property type="entry name" value="LigB-like"/>
    <property type="match status" value="1"/>
</dbReference>
<gene>
    <name evidence="2" type="ORF">QBC46DRAFT_397510</name>
</gene>
<keyword evidence="3" id="KW-1185">Reference proteome</keyword>
<comment type="similarity">
    <text evidence="1">Belongs to the MEMO1 family.</text>
</comment>
<dbReference type="PANTHER" id="PTHR11060:SF0">
    <property type="entry name" value="PROTEIN MEMO1"/>
    <property type="match status" value="1"/>
</dbReference>
<dbReference type="EMBL" id="MU853923">
    <property type="protein sequence ID" value="KAK3935460.1"/>
    <property type="molecule type" value="Genomic_DNA"/>
</dbReference>
<reference evidence="3" key="1">
    <citation type="journal article" date="2023" name="Mol. Phylogenet. Evol.">
        <title>Genome-scale phylogeny and comparative genomics of the fungal order Sordariales.</title>
        <authorList>
            <person name="Hensen N."/>
            <person name="Bonometti L."/>
            <person name="Westerberg I."/>
            <person name="Brannstrom I.O."/>
            <person name="Guillou S."/>
            <person name="Cros-Aarteil S."/>
            <person name="Calhoun S."/>
            <person name="Haridas S."/>
            <person name="Kuo A."/>
            <person name="Mondo S."/>
            <person name="Pangilinan J."/>
            <person name="Riley R."/>
            <person name="LaButti K."/>
            <person name="Andreopoulos B."/>
            <person name="Lipzen A."/>
            <person name="Chen C."/>
            <person name="Yan M."/>
            <person name="Daum C."/>
            <person name="Ng V."/>
            <person name="Clum A."/>
            <person name="Steindorff A."/>
            <person name="Ohm R.A."/>
            <person name="Martin F."/>
            <person name="Silar P."/>
            <person name="Natvig D.O."/>
            <person name="Lalanne C."/>
            <person name="Gautier V."/>
            <person name="Ament-Velasquez S.L."/>
            <person name="Kruys A."/>
            <person name="Hutchinson M.I."/>
            <person name="Powell A.J."/>
            <person name="Barry K."/>
            <person name="Miller A.N."/>
            <person name="Grigoriev I.V."/>
            <person name="Debuchy R."/>
            <person name="Gladieux P."/>
            <person name="Hiltunen Thoren M."/>
            <person name="Johannesson H."/>
        </authorList>
    </citation>
    <scope>NUCLEOTIDE SEQUENCE [LARGE SCALE GENOMIC DNA]</scope>
    <source>
        <strain evidence="3">CBS 340.73</strain>
    </source>
</reference>
<dbReference type="Proteomes" id="UP001303473">
    <property type="component" value="Unassembled WGS sequence"/>
</dbReference>
<sequence length="334" mass="37169">MSTREASHAGSWYTNDPDELSTELDNNLARVPDTLDDDDLPISGARAIIAPHAGYSYSGPCAAWAYKALDLQNTKRVFVLGPSHYLPLSGCALTGFAEYDTPFGGLAVDRETINKLMQTGRFRQMPRDYDVEEHSLEMHLPYLWKRLEQTHDGDSSKFPSIVPIVVGSVSAAQEKAFGDILAPYLKDPENAFIISSDFCHWGRRYKYRPLLYDGKLQNQDVDPSFTLKVSTGVLERLTVDNPPIHEIIKTLDDISLDAVQSGVHDNFYKNCRETGNSVCGRHPIGIVMAAMETAAEDGLPDEKGRFKVIHYDRSNLVNNPGEFSVSYVAAYAIM</sequence>
<dbReference type="AlphaFoldDB" id="A0AAN6MYJ3"/>
<organism evidence="2 3">
    <name type="scientific">Diplogelasinospora grovesii</name>
    <dbReference type="NCBI Taxonomy" id="303347"/>
    <lineage>
        <taxon>Eukaryota</taxon>
        <taxon>Fungi</taxon>
        <taxon>Dikarya</taxon>
        <taxon>Ascomycota</taxon>
        <taxon>Pezizomycotina</taxon>
        <taxon>Sordariomycetes</taxon>
        <taxon>Sordariomycetidae</taxon>
        <taxon>Sordariales</taxon>
        <taxon>Diplogelasinosporaceae</taxon>
        <taxon>Diplogelasinospora</taxon>
    </lineage>
</organism>
<dbReference type="NCBIfam" id="TIGR04336">
    <property type="entry name" value="AmmeMemoSam_B"/>
    <property type="match status" value="1"/>
</dbReference>
<protein>
    <submittedName>
        <fullName evidence="2">MEMO1 family</fullName>
    </submittedName>
</protein>
<name>A0AAN6MYJ3_9PEZI</name>
<evidence type="ECO:0000313" key="3">
    <source>
        <dbReference type="Proteomes" id="UP001303473"/>
    </source>
</evidence>
<dbReference type="InterPro" id="IPR002737">
    <property type="entry name" value="MEMO1_fam"/>
</dbReference>